<evidence type="ECO:0000259" key="1">
    <source>
        <dbReference type="Pfam" id="PF13539"/>
    </source>
</evidence>
<evidence type="ECO:0000313" key="2">
    <source>
        <dbReference type="EMBL" id="MFD1189765.1"/>
    </source>
</evidence>
<dbReference type="Pfam" id="PF13539">
    <property type="entry name" value="Peptidase_M15_4"/>
    <property type="match status" value="1"/>
</dbReference>
<proteinExistence type="predicted"/>
<keyword evidence="3" id="KW-1185">Reference proteome</keyword>
<sequence length="127" mass="13924">MTFALGAKSLARLEGVHPDLVRVVKRAIEITPVDFTVTEGLRTVERQRALVAAGASQTMKSRHITGHAVDLAALVLGEVRWDWPLYAKLAGAMKAAAKELAIPLEWGGDWKSLKDGPHFQLPWANYP</sequence>
<gene>
    <name evidence="2" type="ORF">ACFQ27_04165</name>
</gene>
<organism evidence="2 3">
    <name type="scientific">Phenylobacterium conjunctum</name>
    <dbReference type="NCBI Taxonomy" id="1298959"/>
    <lineage>
        <taxon>Bacteria</taxon>
        <taxon>Pseudomonadati</taxon>
        <taxon>Pseudomonadota</taxon>
        <taxon>Alphaproteobacteria</taxon>
        <taxon>Caulobacterales</taxon>
        <taxon>Caulobacteraceae</taxon>
        <taxon>Phenylobacterium</taxon>
    </lineage>
</organism>
<evidence type="ECO:0000313" key="3">
    <source>
        <dbReference type="Proteomes" id="UP001597216"/>
    </source>
</evidence>
<dbReference type="InterPro" id="IPR039561">
    <property type="entry name" value="Peptidase_M15C"/>
</dbReference>
<dbReference type="Proteomes" id="UP001597216">
    <property type="component" value="Unassembled WGS sequence"/>
</dbReference>
<reference evidence="3" key="1">
    <citation type="journal article" date="2019" name="Int. J. Syst. Evol. Microbiol.">
        <title>The Global Catalogue of Microorganisms (GCM) 10K type strain sequencing project: providing services to taxonomists for standard genome sequencing and annotation.</title>
        <authorList>
            <consortium name="The Broad Institute Genomics Platform"/>
            <consortium name="The Broad Institute Genome Sequencing Center for Infectious Disease"/>
            <person name="Wu L."/>
            <person name="Ma J."/>
        </authorList>
    </citation>
    <scope>NUCLEOTIDE SEQUENCE [LARGE SCALE GENOMIC DNA]</scope>
    <source>
        <strain evidence="3">CCUG 55074</strain>
    </source>
</reference>
<dbReference type="SUPFAM" id="SSF55166">
    <property type="entry name" value="Hedgehog/DD-peptidase"/>
    <property type="match status" value="1"/>
</dbReference>
<comment type="caution">
    <text evidence="2">The sequence shown here is derived from an EMBL/GenBank/DDBJ whole genome shotgun (WGS) entry which is preliminary data.</text>
</comment>
<feature type="domain" description="Peptidase M15C" evidence="1">
    <location>
        <begin position="56"/>
        <end position="121"/>
    </location>
</feature>
<name>A0ABW3SYR5_9CAUL</name>
<dbReference type="RefSeq" id="WP_377352712.1">
    <property type="nucleotide sequence ID" value="NZ_JBHTLQ010000006.1"/>
</dbReference>
<dbReference type="EMBL" id="JBHTLQ010000006">
    <property type="protein sequence ID" value="MFD1189765.1"/>
    <property type="molecule type" value="Genomic_DNA"/>
</dbReference>
<dbReference type="CDD" id="cd14845">
    <property type="entry name" value="L-Ala-D-Glu_peptidase_like"/>
    <property type="match status" value="1"/>
</dbReference>
<accession>A0ABW3SYR5</accession>
<dbReference type="InterPro" id="IPR009045">
    <property type="entry name" value="Zn_M74/Hedgehog-like"/>
</dbReference>
<dbReference type="Gene3D" id="3.30.1380.10">
    <property type="match status" value="1"/>
</dbReference>
<protein>
    <submittedName>
        <fullName evidence="2">M15 family metallopeptidase</fullName>
    </submittedName>
</protein>